<name>A0A3M8CHG5_9BACL</name>
<evidence type="ECO:0000313" key="2">
    <source>
        <dbReference type="Proteomes" id="UP000282028"/>
    </source>
</evidence>
<gene>
    <name evidence="1" type="ORF">EDM52_08915</name>
</gene>
<dbReference type="OrthoDB" id="2473193at2"/>
<accession>A0A3M8CHG5</accession>
<organism evidence="1 2">
    <name type="scientific">Brevibacillus invocatus</name>
    <dbReference type="NCBI Taxonomy" id="173959"/>
    <lineage>
        <taxon>Bacteria</taxon>
        <taxon>Bacillati</taxon>
        <taxon>Bacillota</taxon>
        <taxon>Bacilli</taxon>
        <taxon>Bacillales</taxon>
        <taxon>Paenibacillaceae</taxon>
        <taxon>Brevibacillus</taxon>
    </lineage>
</organism>
<sequence>MNPLIKKYKVINEQVVLFNEEYYLSVSHADISSLDSGTREQLFKHLYAFDSNDMELEIDVSEEEEGKWYLQLLVPHVLTLPEAAIRRIDKGTEQLLAHLGEKQEVFTCTLLRGNEIFEYVKRYNPDLDPIS</sequence>
<comment type="caution">
    <text evidence="1">The sequence shown here is derived from an EMBL/GenBank/DDBJ whole genome shotgun (WGS) entry which is preliminary data.</text>
</comment>
<dbReference type="EMBL" id="RHHR01000013">
    <property type="protein sequence ID" value="RNB74973.1"/>
    <property type="molecule type" value="Genomic_DNA"/>
</dbReference>
<protein>
    <submittedName>
        <fullName evidence="1">Uncharacterized protein</fullName>
    </submittedName>
</protein>
<dbReference type="Proteomes" id="UP000282028">
    <property type="component" value="Unassembled WGS sequence"/>
</dbReference>
<keyword evidence="2" id="KW-1185">Reference proteome</keyword>
<dbReference type="AlphaFoldDB" id="A0A3M8CHG5"/>
<proteinExistence type="predicted"/>
<evidence type="ECO:0000313" key="1">
    <source>
        <dbReference type="EMBL" id="RNB74973.1"/>
    </source>
</evidence>
<reference evidence="1 2" key="1">
    <citation type="submission" date="2018-10" db="EMBL/GenBank/DDBJ databases">
        <title>Phylogenomics of Brevibacillus.</title>
        <authorList>
            <person name="Dunlap C."/>
        </authorList>
    </citation>
    <scope>NUCLEOTIDE SEQUENCE [LARGE SCALE GENOMIC DNA]</scope>
    <source>
        <strain evidence="1 2">JCM 12215</strain>
    </source>
</reference>